<dbReference type="RefSeq" id="WP_058755529.1">
    <property type="nucleotide sequence ID" value="NZ_LDTB01000025.1"/>
</dbReference>
<evidence type="ECO:0000313" key="3">
    <source>
        <dbReference type="Proteomes" id="UP000074310"/>
    </source>
</evidence>
<accession>A0A147I3E1</accession>
<comment type="caution">
    <text evidence="2">The sequence shown here is derived from an EMBL/GenBank/DDBJ whole genome shotgun (WGS) entry which is preliminary data.</text>
</comment>
<dbReference type="Proteomes" id="UP000074310">
    <property type="component" value="Unassembled WGS sequence"/>
</dbReference>
<dbReference type="EMBL" id="LDTB01000025">
    <property type="protein sequence ID" value="KTT72611.1"/>
    <property type="molecule type" value="Genomic_DNA"/>
</dbReference>
<organism evidence="2 3">
    <name type="scientific">Sphingomonas endophytica</name>
    <dbReference type="NCBI Taxonomy" id="869719"/>
    <lineage>
        <taxon>Bacteria</taxon>
        <taxon>Pseudomonadati</taxon>
        <taxon>Pseudomonadota</taxon>
        <taxon>Alphaproteobacteria</taxon>
        <taxon>Sphingomonadales</taxon>
        <taxon>Sphingomonadaceae</taxon>
        <taxon>Sphingomonas</taxon>
    </lineage>
</organism>
<sequence>MQMWTITSLDGSAVIAPVVITADESVSPKAGGFPWDAATMRAWRLTARPPEGSVFVAGTWVADLAVLRAARWKAVRAAREQAQEAGCASPLGRVDTDPASQLKIAGAVQMAMVAQAAGQPFAIDWTMQDNGNVIHDAVQMIAMGLAVGQHIAACHEVALTRRAAIEAAQDEAAIAAVEVDDGWPA</sequence>
<evidence type="ECO:0000313" key="2">
    <source>
        <dbReference type="EMBL" id="KTT72611.1"/>
    </source>
</evidence>
<dbReference type="Pfam" id="PF14301">
    <property type="entry name" value="DUF4376"/>
    <property type="match status" value="1"/>
</dbReference>
<keyword evidence="3" id="KW-1185">Reference proteome</keyword>
<dbReference type="InterPro" id="IPR025484">
    <property type="entry name" value="DUF4376"/>
</dbReference>
<dbReference type="AlphaFoldDB" id="A0A147I3E1"/>
<feature type="domain" description="DUF4376" evidence="1">
    <location>
        <begin position="67"/>
        <end position="175"/>
    </location>
</feature>
<reference evidence="2 3" key="1">
    <citation type="journal article" date="2016" name="Front. Microbiol.">
        <title>Genomic Resource of Rice Seed Associated Bacteria.</title>
        <authorList>
            <person name="Midha S."/>
            <person name="Bansal K."/>
            <person name="Sharma S."/>
            <person name="Kumar N."/>
            <person name="Patil P.P."/>
            <person name="Chaudhry V."/>
            <person name="Patil P.B."/>
        </authorList>
    </citation>
    <scope>NUCLEOTIDE SEQUENCE [LARGE SCALE GENOMIC DNA]</scope>
    <source>
        <strain evidence="2 3">NS334</strain>
    </source>
</reference>
<name>A0A147I3E1_9SPHN</name>
<gene>
    <name evidence="2" type="ORF">NS334_08430</name>
</gene>
<dbReference type="PATRIC" id="fig|869719.3.peg.1362"/>
<proteinExistence type="predicted"/>
<evidence type="ECO:0000259" key="1">
    <source>
        <dbReference type="Pfam" id="PF14301"/>
    </source>
</evidence>
<protein>
    <recommendedName>
        <fullName evidence="1">DUF4376 domain-containing protein</fullName>
    </recommendedName>
</protein>
<dbReference type="OrthoDB" id="7585645at2"/>